<comment type="caution">
    <text evidence="2">The sequence shown here is derived from an EMBL/GenBank/DDBJ whole genome shotgun (WGS) entry which is preliminary data.</text>
</comment>
<accession>A0A4R6TGC9</accession>
<organism evidence="2 3">
    <name type="scientific">Tenacibaculum caenipelagi</name>
    <dbReference type="NCBI Taxonomy" id="1325435"/>
    <lineage>
        <taxon>Bacteria</taxon>
        <taxon>Pseudomonadati</taxon>
        <taxon>Bacteroidota</taxon>
        <taxon>Flavobacteriia</taxon>
        <taxon>Flavobacteriales</taxon>
        <taxon>Flavobacteriaceae</taxon>
        <taxon>Tenacibaculum</taxon>
    </lineage>
</organism>
<feature type="domain" description="Anti-bacteriophage protein A/HamA C-terminal" evidence="1">
    <location>
        <begin position="28"/>
        <end position="290"/>
    </location>
</feature>
<proteinExistence type="predicted"/>
<dbReference type="EMBL" id="SNYH01000005">
    <property type="protein sequence ID" value="TDQ24012.1"/>
    <property type="molecule type" value="Genomic_DNA"/>
</dbReference>
<dbReference type="AlphaFoldDB" id="A0A4R6TGC9"/>
<name>A0A4R6TGC9_9FLAO</name>
<protein>
    <submittedName>
        <fullName evidence="2">Uncharacterized protein DUF1837</fullName>
    </submittedName>
</protein>
<evidence type="ECO:0000259" key="1">
    <source>
        <dbReference type="Pfam" id="PF08878"/>
    </source>
</evidence>
<dbReference type="InterPro" id="IPR014976">
    <property type="entry name" value="AbpA_HamA_C"/>
</dbReference>
<gene>
    <name evidence="2" type="ORF">DFQ07_2551</name>
</gene>
<evidence type="ECO:0000313" key="3">
    <source>
        <dbReference type="Proteomes" id="UP000295390"/>
    </source>
</evidence>
<evidence type="ECO:0000313" key="2">
    <source>
        <dbReference type="EMBL" id="TDQ24012.1"/>
    </source>
</evidence>
<sequence length="299" mass="34806">MRNELLNLIRNTILYRYDLPHIEKDISNSVFSTENDKCYETSDINSLSEIIYNSIIEYSLSNLDFEKNEFEKLHAIALKTKLKYNELSSETIKISHGFHGETVLFCILYAILNSKPAISRGYFYNPLESSETKGYDSYHLIENNGTTELWFGEVKFRTTHSSGIKSALDSIEKAISDDYLASNFLAMTNFKNSFNIEGTKIEEIIRNWEDNPVVDIIEEIKKHNLKLIYPIVILYNKSSDGYDKSIKNAISYIEERYSSLNFKLSIPYSIYFIWIPVEDVRQIKLNVIEWIESKKPLMS</sequence>
<keyword evidence="3" id="KW-1185">Reference proteome</keyword>
<dbReference type="RefSeq" id="WP_133537314.1">
    <property type="nucleotide sequence ID" value="NZ_SNYH01000005.1"/>
</dbReference>
<reference evidence="2 3" key="1">
    <citation type="submission" date="2019-03" db="EMBL/GenBank/DDBJ databases">
        <title>Genomic Encyclopedia of Type Strains, Phase III (KMG-III): the genomes of soil and plant-associated and newly described type strains.</title>
        <authorList>
            <person name="Whitman W."/>
        </authorList>
    </citation>
    <scope>NUCLEOTIDE SEQUENCE [LARGE SCALE GENOMIC DNA]</scope>
    <source>
        <strain evidence="2 3">CECT 8283</strain>
    </source>
</reference>
<dbReference type="Proteomes" id="UP000295390">
    <property type="component" value="Unassembled WGS sequence"/>
</dbReference>
<dbReference type="Pfam" id="PF08878">
    <property type="entry name" value="HamA"/>
    <property type="match status" value="1"/>
</dbReference>
<dbReference type="OrthoDB" id="785623at2"/>